<organism evidence="2">
    <name type="scientific">Oikopleura dioica</name>
    <name type="common">Tunicate</name>
    <dbReference type="NCBI Taxonomy" id="34765"/>
    <lineage>
        <taxon>Eukaryota</taxon>
        <taxon>Metazoa</taxon>
        <taxon>Chordata</taxon>
        <taxon>Tunicata</taxon>
        <taxon>Appendicularia</taxon>
        <taxon>Copelata</taxon>
        <taxon>Oikopleuridae</taxon>
        <taxon>Oikopleura</taxon>
    </lineage>
</organism>
<dbReference type="AlphaFoldDB" id="E4Z5X3"/>
<protein>
    <submittedName>
        <fullName evidence="2">Uncharacterized protein</fullName>
    </submittedName>
</protein>
<dbReference type="Proteomes" id="UP000011014">
    <property type="component" value="Unassembled WGS sequence"/>
</dbReference>
<sequence>MKENFILAIVAGPAILYLFRIIYSVSAGYDLMEPKEQLKSQTRNSDNLFEELINEWKSPTRKPLHQKHKQPRSALENLYQRAVPRESFIISSTRPSELLGHTNLVSWNVTYETVIKLASEGPLFLRQNIVDPDCCRNWPYDFYKLPFSRNETIKFNHEFLIVPWIGELNYVIPLQDLYKMEIYYSGVQAQTVYDDDLGNDDDQMDFDEDEYTSISRNHIALLQHLYSELVHLYDDINEAPPAGLRLPLMPNAIIWEGRVKILRTINVIAVSTDNLAALEDLEILWRILFLELDEKFQMQPPIYWQEEYQRIRQLLLDSENDYANPERFENI</sequence>
<keyword evidence="1" id="KW-0812">Transmembrane</keyword>
<keyword evidence="1" id="KW-1133">Transmembrane helix</keyword>
<proteinExistence type="predicted"/>
<evidence type="ECO:0000256" key="1">
    <source>
        <dbReference type="SAM" id="Phobius"/>
    </source>
</evidence>
<keyword evidence="1" id="KW-0472">Membrane</keyword>
<feature type="transmembrane region" description="Helical" evidence="1">
    <location>
        <begin position="6"/>
        <end position="29"/>
    </location>
</feature>
<dbReference type="EMBL" id="FN657844">
    <property type="protein sequence ID" value="CBY43101.1"/>
    <property type="molecule type" value="Genomic_DNA"/>
</dbReference>
<reference evidence="2" key="1">
    <citation type="journal article" date="2010" name="Science">
        <title>Plasticity of animal genome architecture unmasked by rapid evolution of a pelagic tunicate.</title>
        <authorList>
            <person name="Denoeud F."/>
            <person name="Henriet S."/>
            <person name="Mungpakdee S."/>
            <person name="Aury J.M."/>
            <person name="Da Silva C."/>
            <person name="Brinkmann H."/>
            <person name="Mikhaleva J."/>
            <person name="Olsen L.C."/>
            <person name="Jubin C."/>
            <person name="Canestro C."/>
            <person name="Bouquet J.M."/>
            <person name="Danks G."/>
            <person name="Poulain J."/>
            <person name="Campsteijn C."/>
            <person name="Adamski M."/>
            <person name="Cross I."/>
            <person name="Yadetie F."/>
            <person name="Muffato M."/>
            <person name="Louis A."/>
            <person name="Butcher S."/>
            <person name="Tsagkogeorga G."/>
            <person name="Konrad A."/>
            <person name="Singh S."/>
            <person name="Jensen M.F."/>
            <person name="Cong E.H."/>
            <person name="Eikeseth-Otteraa H."/>
            <person name="Noel B."/>
            <person name="Anthouard V."/>
            <person name="Porcel B.M."/>
            <person name="Kachouri-Lafond R."/>
            <person name="Nishino A."/>
            <person name="Ugolini M."/>
            <person name="Chourrout P."/>
            <person name="Nishida H."/>
            <person name="Aasland R."/>
            <person name="Huzurbazar S."/>
            <person name="Westhof E."/>
            <person name="Delsuc F."/>
            <person name="Lehrach H."/>
            <person name="Reinhardt R."/>
            <person name="Weissenbach J."/>
            <person name="Roy S.W."/>
            <person name="Artiguenave F."/>
            <person name="Postlethwait J.H."/>
            <person name="Manak J.R."/>
            <person name="Thompson E.M."/>
            <person name="Jaillon O."/>
            <person name="Du Pasquier L."/>
            <person name="Boudinot P."/>
            <person name="Liberles D.A."/>
            <person name="Volff J.N."/>
            <person name="Philippe H."/>
            <person name="Lenhard B."/>
            <person name="Roest Crollius H."/>
            <person name="Wincker P."/>
            <person name="Chourrout D."/>
        </authorList>
    </citation>
    <scope>NUCLEOTIDE SEQUENCE [LARGE SCALE GENOMIC DNA]</scope>
</reference>
<evidence type="ECO:0000313" key="2">
    <source>
        <dbReference type="EMBL" id="CBY43101.1"/>
    </source>
</evidence>
<gene>
    <name evidence="2" type="ORF">GSOID_T00027671001</name>
</gene>
<name>E4Z5X3_OIKDI</name>
<accession>E4Z5X3</accession>